<feature type="transmembrane region" description="Helical" evidence="9">
    <location>
        <begin position="6"/>
        <end position="25"/>
    </location>
</feature>
<keyword evidence="9" id="KW-0472">Membrane</keyword>
<feature type="domain" description="DUF7134" evidence="11">
    <location>
        <begin position="4"/>
        <end position="152"/>
    </location>
</feature>
<gene>
    <name evidence="12" type="ORF">F0L68_33130</name>
</gene>
<proteinExistence type="predicted"/>
<dbReference type="Pfam" id="PF23539">
    <property type="entry name" value="DUF7134"/>
    <property type="match status" value="1"/>
</dbReference>
<dbReference type="Pfam" id="PF07730">
    <property type="entry name" value="HisKA_3"/>
    <property type="match status" value="1"/>
</dbReference>
<feature type="domain" description="Signal transduction histidine kinase subgroup 3 dimerisation and phosphoacceptor" evidence="10">
    <location>
        <begin position="167"/>
        <end position="186"/>
    </location>
</feature>
<accession>A0A5B2WQV7</accession>
<evidence type="ECO:0000256" key="9">
    <source>
        <dbReference type="SAM" id="Phobius"/>
    </source>
</evidence>
<evidence type="ECO:0000256" key="2">
    <source>
        <dbReference type="ARBA" id="ARBA00012438"/>
    </source>
</evidence>
<evidence type="ECO:0000313" key="13">
    <source>
        <dbReference type="Proteomes" id="UP000323454"/>
    </source>
</evidence>
<keyword evidence="9" id="KW-1133">Transmembrane helix</keyword>
<sequence length="251" mass="25610">MRSDGLLAILLGLVLGIPSVVIASLSTLPTTALFLLAGAAIAHVALGWRRARPVVSAAVANGLVFAMALAVPWFVLLPSCLVAPIAIHACTANARVRPALVLAVSVASCLVIGGRYLLWPTGQTPAAAALLTALLVAVVVTAWSLGLLRRTQLAQVELLQGQAREAERARIARDVHDVVAHSLAVIVGLAWADGVLTVSIRDSGPSGPPPAPGGNGIAGMRDRLAILGGTLEAGPLDTGGFRVVATVREPA</sequence>
<evidence type="ECO:0000256" key="5">
    <source>
        <dbReference type="ARBA" id="ARBA00022741"/>
    </source>
</evidence>
<dbReference type="InterPro" id="IPR050482">
    <property type="entry name" value="Sensor_HK_TwoCompSys"/>
</dbReference>
<dbReference type="InterPro" id="IPR011712">
    <property type="entry name" value="Sig_transdc_His_kin_sub3_dim/P"/>
</dbReference>
<evidence type="ECO:0000256" key="7">
    <source>
        <dbReference type="ARBA" id="ARBA00022840"/>
    </source>
</evidence>
<dbReference type="InterPro" id="IPR036890">
    <property type="entry name" value="HATPase_C_sf"/>
</dbReference>
<dbReference type="EC" id="2.7.13.3" evidence="2"/>
<feature type="transmembrane region" description="Helical" evidence="9">
    <location>
        <begin position="63"/>
        <end position="87"/>
    </location>
</feature>
<evidence type="ECO:0000256" key="3">
    <source>
        <dbReference type="ARBA" id="ARBA00022553"/>
    </source>
</evidence>
<feature type="transmembrane region" description="Helical" evidence="9">
    <location>
        <begin position="32"/>
        <end position="51"/>
    </location>
</feature>
<keyword evidence="4" id="KW-0808">Transferase</keyword>
<keyword evidence="5" id="KW-0547">Nucleotide-binding</keyword>
<dbReference type="GO" id="GO:0016020">
    <property type="term" value="C:membrane"/>
    <property type="evidence" value="ECO:0007669"/>
    <property type="project" value="InterPro"/>
</dbReference>
<dbReference type="GO" id="GO:0046983">
    <property type="term" value="F:protein dimerization activity"/>
    <property type="evidence" value="ECO:0007669"/>
    <property type="project" value="InterPro"/>
</dbReference>
<evidence type="ECO:0000313" key="12">
    <source>
        <dbReference type="EMBL" id="KAA2253358.1"/>
    </source>
</evidence>
<dbReference type="Gene3D" id="3.30.565.10">
    <property type="entry name" value="Histidine kinase-like ATPase, C-terminal domain"/>
    <property type="match status" value="1"/>
</dbReference>
<evidence type="ECO:0000259" key="10">
    <source>
        <dbReference type="Pfam" id="PF07730"/>
    </source>
</evidence>
<evidence type="ECO:0000259" key="11">
    <source>
        <dbReference type="Pfam" id="PF23539"/>
    </source>
</evidence>
<reference evidence="12 13" key="1">
    <citation type="submission" date="2019-09" db="EMBL/GenBank/DDBJ databases">
        <title>Goodfellowia gen. nov., a new genus of the Pseudonocardineae related to Actinoalloteichus, containing Goodfellowia coeruleoviolacea gen. nov., comb. nov. gen. nov., comb. nov.</title>
        <authorList>
            <person name="Labeda D."/>
        </authorList>
    </citation>
    <scope>NUCLEOTIDE SEQUENCE [LARGE SCALE GENOMIC DNA]</scope>
    <source>
        <strain evidence="12 13">AN110305</strain>
    </source>
</reference>
<dbReference type="AlphaFoldDB" id="A0A5B2WQV7"/>
<dbReference type="PANTHER" id="PTHR24421:SF10">
    <property type="entry name" value="NITRATE_NITRITE SENSOR PROTEIN NARQ"/>
    <property type="match status" value="1"/>
</dbReference>
<evidence type="ECO:0000256" key="4">
    <source>
        <dbReference type="ARBA" id="ARBA00022679"/>
    </source>
</evidence>
<feature type="transmembrane region" description="Helical" evidence="9">
    <location>
        <begin position="99"/>
        <end position="119"/>
    </location>
</feature>
<dbReference type="PANTHER" id="PTHR24421">
    <property type="entry name" value="NITRATE/NITRITE SENSOR PROTEIN NARX-RELATED"/>
    <property type="match status" value="1"/>
</dbReference>
<feature type="transmembrane region" description="Helical" evidence="9">
    <location>
        <begin position="125"/>
        <end position="148"/>
    </location>
</feature>
<dbReference type="RefSeq" id="WP_149853828.1">
    <property type="nucleotide sequence ID" value="NZ_VUOB01000066.1"/>
</dbReference>
<dbReference type="GO" id="GO:0000155">
    <property type="term" value="F:phosphorelay sensor kinase activity"/>
    <property type="evidence" value="ECO:0007669"/>
    <property type="project" value="InterPro"/>
</dbReference>
<organism evidence="12 13">
    <name type="scientific">Solihabitans fulvus</name>
    <dbReference type="NCBI Taxonomy" id="1892852"/>
    <lineage>
        <taxon>Bacteria</taxon>
        <taxon>Bacillati</taxon>
        <taxon>Actinomycetota</taxon>
        <taxon>Actinomycetes</taxon>
        <taxon>Pseudonocardiales</taxon>
        <taxon>Pseudonocardiaceae</taxon>
        <taxon>Solihabitans</taxon>
    </lineage>
</organism>
<evidence type="ECO:0000256" key="1">
    <source>
        <dbReference type="ARBA" id="ARBA00000085"/>
    </source>
</evidence>
<dbReference type="InterPro" id="IPR055558">
    <property type="entry name" value="DUF7134"/>
</dbReference>
<dbReference type="GO" id="GO:0005524">
    <property type="term" value="F:ATP binding"/>
    <property type="evidence" value="ECO:0007669"/>
    <property type="project" value="UniProtKB-KW"/>
</dbReference>
<protein>
    <recommendedName>
        <fullName evidence="2">histidine kinase</fullName>
        <ecNumber evidence="2">2.7.13.3</ecNumber>
    </recommendedName>
</protein>
<dbReference type="Proteomes" id="UP000323454">
    <property type="component" value="Unassembled WGS sequence"/>
</dbReference>
<name>A0A5B2WQV7_9PSEU</name>
<dbReference type="EMBL" id="VUOB01000066">
    <property type="protein sequence ID" value="KAA2253358.1"/>
    <property type="molecule type" value="Genomic_DNA"/>
</dbReference>
<comment type="catalytic activity">
    <reaction evidence="1">
        <text>ATP + protein L-histidine = ADP + protein N-phospho-L-histidine.</text>
        <dbReference type="EC" id="2.7.13.3"/>
    </reaction>
</comment>
<keyword evidence="8" id="KW-0902">Two-component regulatory system</keyword>
<keyword evidence="7" id="KW-0067">ATP-binding</keyword>
<comment type="caution">
    <text evidence="12">The sequence shown here is derived from an EMBL/GenBank/DDBJ whole genome shotgun (WGS) entry which is preliminary data.</text>
</comment>
<keyword evidence="6" id="KW-0418">Kinase</keyword>
<reference evidence="12 13" key="2">
    <citation type="submission" date="2019-09" db="EMBL/GenBank/DDBJ databases">
        <authorList>
            <person name="Jin C."/>
        </authorList>
    </citation>
    <scope>NUCLEOTIDE SEQUENCE [LARGE SCALE GENOMIC DNA]</scope>
    <source>
        <strain evidence="12 13">AN110305</strain>
    </source>
</reference>
<keyword evidence="9" id="KW-0812">Transmembrane</keyword>
<evidence type="ECO:0000256" key="8">
    <source>
        <dbReference type="ARBA" id="ARBA00023012"/>
    </source>
</evidence>
<evidence type="ECO:0000256" key="6">
    <source>
        <dbReference type="ARBA" id="ARBA00022777"/>
    </source>
</evidence>
<keyword evidence="3" id="KW-0597">Phosphoprotein</keyword>
<keyword evidence="13" id="KW-1185">Reference proteome</keyword>